<gene>
    <name evidence="5" type="ORF">CLODIP_2_CD14924</name>
</gene>
<organism evidence="5 6">
    <name type="scientific">Cloeon dipterum</name>
    <dbReference type="NCBI Taxonomy" id="197152"/>
    <lineage>
        <taxon>Eukaryota</taxon>
        <taxon>Metazoa</taxon>
        <taxon>Ecdysozoa</taxon>
        <taxon>Arthropoda</taxon>
        <taxon>Hexapoda</taxon>
        <taxon>Insecta</taxon>
        <taxon>Pterygota</taxon>
        <taxon>Palaeoptera</taxon>
        <taxon>Ephemeroptera</taxon>
        <taxon>Pisciforma</taxon>
        <taxon>Baetidae</taxon>
        <taxon>Cloeon</taxon>
    </lineage>
</organism>
<dbReference type="SMART" id="SM00025">
    <property type="entry name" value="Pumilio"/>
    <property type="match status" value="4"/>
</dbReference>
<feature type="compositionally biased region" description="Basic and acidic residues" evidence="3">
    <location>
        <begin position="8"/>
        <end position="17"/>
    </location>
</feature>
<dbReference type="SUPFAM" id="SSF48371">
    <property type="entry name" value="ARM repeat"/>
    <property type="match status" value="1"/>
</dbReference>
<feature type="domain" description="CPL" evidence="4">
    <location>
        <begin position="376"/>
        <end position="517"/>
    </location>
</feature>
<dbReference type="InterPro" id="IPR012959">
    <property type="entry name" value="CPL_dom"/>
</dbReference>
<feature type="compositionally biased region" description="Acidic residues" evidence="3">
    <location>
        <begin position="18"/>
        <end position="44"/>
    </location>
</feature>
<evidence type="ECO:0000259" key="4">
    <source>
        <dbReference type="Pfam" id="PF08144"/>
    </source>
</evidence>
<protein>
    <recommendedName>
        <fullName evidence="4">CPL domain-containing protein</fullName>
    </recommendedName>
</protein>
<evidence type="ECO:0000256" key="2">
    <source>
        <dbReference type="ARBA" id="ARBA00022884"/>
    </source>
</evidence>
<evidence type="ECO:0000313" key="5">
    <source>
        <dbReference type="EMBL" id="CAB3375731.1"/>
    </source>
</evidence>
<dbReference type="InterPro" id="IPR040059">
    <property type="entry name" value="PUM3"/>
</dbReference>
<dbReference type="GO" id="GO:0003729">
    <property type="term" value="F:mRNA binding"/>
    <property type="evidence" value="ECO:0007669"/>
    <property type="project" value="TreeGrafter"/>
</dbReference>
<keyword evidence="2" id="KW-0694">RNA-binding</keyword>
<dbReference type="PANTHER" id="PTHR13389:SF0">
    <property type="entry name" value="PUMILIO HOMOLOG 3"/>
    <property type="match status" value="1"/>
</dbReference>
<dbReference type="PANTHER" id="PTHR13389">
    <property type="entry name" value="PUMILIO HOMOLOG 3"/>
    <property type="match status" value="1"/>
</dbReference>
<dbReference type="OrthoDB" id="497380at2759"/>
<proteinExistence type="predicted"/>
<dbReference type="InterPro" id="IPR011989">
    <property type="entry name" value="ARM-like"/>
</dbReference>
<dbReference type="Proteomes" id="UP000494165">
    <property type="component" value="Unassembled WGS sequence"/>
</dbReference>
<dbReference type="GO" id="GO:0005730">
    <property type="term" value="C:nucleolus"/>
    <property type="evidence" value="ECO:0007669"/>
    <property type="project" value="TreeGrafter"/>
</dbReference>
<keyword evidence="6" id="KW-1185">Reference proteome</keyword>
<keyword evidence="1" id="KW-0677">Repeat</keyword>
<dbReference type="Pfam" id="PF08144">
    <property type="entry name" value="CPL"/>
    <property type="match status" value="1"/>
</dbReference>
<accession>A0A8S1D788</accession>
<dbReference type="AlphaFoldDB" id="A0A8S1D788"/>
<comment type="caution">
    <text evidence="5">The sequence shown here is derived from an EMBL/GenBank/DDBJ whole genome shotgun (WGS) entry which is preliminary data.</text>
</comment>
<sequence length="553" mass="63264">MQKSKKLLQKEEAAVIEEKEECEMDDQENEPEDEDSEDEEENNAEGEPPAKKGKTAKKSPEKSEKEEKPLSENDLLKKKILKLGEIIRRTKCPKFTQIEKLEELKAILKGNYAKYVYNHAVSRVIEWMIKLAAEDLTTAITQELKGTLKNMARQKYSKHVVVCLITKADKQTFEAILKELSEDIIKLMLLGTSNSVVTELYKKASKEQKQSLKHSFYGKSFKTFRSKNILNLKDVGTLSQTEKDSIFNEIHDNLSKVIEKSTMKSELIVEILREYLEVMEVGNAKHAALVTVLQSNFVELEQYKEGAWLATHCLWHSSAKERKQIMKLVKAKPSLATSAVGYAILVAMMDCIDDTTLLNKIVLQPLLEDCETLCGNMYGMKVLSFAIKPRSTLFLHPEQIKFLQEGESNPHSKKDPALRQKEIKGFAVPLVASKILDNFSAWIQNAHRFLFIKALVDETDFPEVIKLLELFTSLLTQPDYKETTEHKGTSSEMLLIEVPFAQKLAMHLIKEDKRKYAADSSYKPIFCEMLVSKIKETPEFWLDSNRGILTFLW</sequence>
<evidence type="ECO:0000313" key="6">
    <source>
        <dbReference type="Proteomes" id="UP000494165"/>
    </source>
</evidence>
<dbReference type="InterPro" id="IPR001313">
    <property type="entry name" value="Pumilio_RNA-bd_rpt"/>
</dbReference>
<dbReference type="GO" id="GO:0006417">
    <property type="term" value="P:regulation of translation"/>
    <property type="evidence" value="ECO:0007669"/>
    <property type="project" value="TreeGrafter"/>
</dbReference>
<name>A0A8S1D788_9INSE</name>
<dbReference type="EMBL" id="CADEPI010000117">
    <property type="protein sequence ID" value="CAB3375731.1"/>
    <property type="molecule type" value="Genomic_DNA"/>
</dbReference>
<reference evidence="5 6" key="1">
    <citation type="submission" date="2020-04" db="EMBL/GenBank/DDBJ databases">
        <authorList>
            <person name="Alioto T."/>
            <person name="Alioto T."/>
            <person name="Gomez Garrido J."/>
        </authorList>
    </citation>
    <scope>NUCLEOTIDE SEQUENCE [LARGE SCALE GENOMIC DNA]</scope>
</reference>
<evidence type="ECO:0000256" key="3">
    <source>
        <dbReference type="SAM" id="MobiDB-lite"/>
    </source>
</evidence>
<dbReference type="InterPro" id="IPR016024">
    <property type="entry name" value="ARM-type_fold"/>
</dbReference>
<dbReference type="Gene3D" id="1.25.10.10">
    <property type="entry name" value="Leucine-rich Repeat Variant"/>
    <property type="match status" value="2"/>
</dbReference>
<feature type="region of interest" description="Disordered" evidence="3">
    <location>
        <begin position="1"/>
        <end position="71"/>
    </location>
</feature>
<evidence type="ECO:0000256" key="1">
    <source>
        <dbReference type="ARBA" id="ARBA00022737"/>
    </source>
</evidence>
<feature type="compositionally biased region" description="Basic and acidic residues" evidence="3">
    <location>
        <begin position="58"/>
        <end position="71"/>
    </location>
</feature>